<proteinExistence type="predicted"/>
<keyword evidence="4" id="KW-0067">ATP-binding</keyword>
<dbReference type="SUPFAM" id="SSF48024">
    <property type="entry name" value="N-terminal domain of DnaB helicase"/>
    <property type="match status" value="1"/>
</dbReference>
<dbReference type="AlphaFoldDB" id="A0A1Z4N956"/>
<dbReference type="GO" id="GO:0005829">
    <property type="term" value="C:cytosol"/>
    <property type="evidence" value="ECO:0007669"/>
    <property type="project" value="TreeGrafter"/>
</dbReference>
<dbReference type="Gene3D" id="3.40.50.300">
    <property type="entry name" value="P-loop containing nucleotide triphosphate hydrolases"/>
    <property type="match status" value="1"/>
</dbReference>
<dbReference type="GO" id="GO:0006260">
    <property type="term" value="P:DNA replication"/>
    <property type="evidence" value="ECO:0007669"/>
    <property type="project" value="UniProtKB-KW"/>
</dbReference>
<dbReference type="Pfam" id="PF00772">
    <property type="entry name" value="DnaB"/>
    <property type="match status" value="1"/>
</dbReference>
<gene>
    <name evidence="4" type="primary">dnaB</name>
    <name evidence="4" type="ORF">NIES37_62660</name>
</gene>
<sequence>MVAVPYTYTDEVDFRPALDRLPPQHIEAEEEILGGIMLDPEAIYRVKDRLKPEHFYIGAHKDIYQACLRLCKRNEPTDLLSVTSWLSDKGLLERIGGRNKLATLIDRTVSSVNIDFLTEKVIEKAKRRELLKTLNEAYYLAYDTEQEWSDIASIVGKKTQAVIESPLFQTENERQKWHYNQLLKELQEIYLRISDPGFKLYKLQELANRTPGRRVKDLEEIYMKSLCANVEARRSLDELEQEVGTTVRKWLLGGILPDATTMLVHADGGVGKTKWLYDLLFCLATGQNWNNFPATSEGRKVLIYQGDESKHDMLQALNKRGFNPGTEARQRTQVRFGWNTDAIATLYQDIEEFDPAVIMIDSLTFVNRYSIYDENRTEYSRPVLELNEIAARTGKTIIIVHHSSKEGKARGASAIKNAVSEVVKLERDTSPTANPQEKILTIEKSRSRRFPCSYRLFFNEEDFSFTLLEEVGQEMGSPDNSTKARIIKFLQEYANIKFEAEEIASQISTSDGNARRCCSQLARDGVISCQEITSTGTKKLYYISRDDGNCSIKSPLQPLQSLTVTSNQWITPETQQIHCQTSDSADSGDLYKNDGSPLITPMISLSDQLCKAPQSIANQENSEQLYKADHLSMPEIAKKTNLEIVPNRQKKDDQVISLLNNSQDNCTASTPNCKAGDHQADHQVITSSDDHLSKPESVVRNRKRNSKNIEVGGVYLSRSLKQQVKVTKIYKNKKADVLIKGDSASEPRLLWSDLYPLPAQPWNPIGGGQLADYGGEWVEIVGFASGGRKLQVEFASGRQEYVKKDKLKCPL</sequence>
<dbReference type="PANTHER" id="PTHR30153:SF2">
    <property type="entry name" value="REPLICATIVE DNA HELICASE"/>
    <property type="match status" value="1"/>
</dbReference>
<accession>A0A1Z4N956</accession>
<evidence type="ECO:0000259" key="3">
    <source>
        <dbReference type="Pfam" id="PF00772"/>
    </source>
</evidence>
<keyword evidence="2" id="KW-0238">DNA-binding</keyword>
<organism evidence="4 5">
    <name type="scientific">Tolypothrix tenuis PCC 7101</name>
    <dbReference type="NCBI Taxonomy" id="231146"/>
    <lineage>
        <taxon>Bacteria</taxon>
        <taxon>Bacillati</taxon>
        <taxon>Cyanobacteriota</taxon>
        <taxon>Cyanophyceae</taxon>
        <taxon>Nostocales</taxon>
        <taxon>Tolypothrichaceae</taxon>
        <taxon>Tolypothrix</taxon>
    </lineage>
</organism>
<evidence type="ECO:0000313" key="4">
    <source>
        <dbReference type="EMBL" id="BAZ02254.1"/>
    </source>
</evidence>
<dbReference type="Pfam" id="PF13481">
    <property type="entry name" value="AAA_25"/>
    <property type="match status" value="1"/>
</dbReference>
<dbReference type="PRINTS" id="PR01874">
    <property type="entry name" value="DNAREPAIRADA"/>
</dbReference>
<dbReference type="RefSeq" id="WP_096582345.1">
    <property type="nucleotide sequence ID" value="NZ_CAWNJS010000001.1"/>
</dbReference>
<keyword evidence="4" id="KW-0347">Helicase</keyword>
<evidence type="ECO:0000313" key="5">
    <source>
        <dbReference type="Proteomes" id="UP000218785"/>
    </source>
</evidence>
<feature type="domain" description="DNA helicase DnaB-like N-terminal" evidence="3">
    <location>
        <begin position="22"/>
        <end position="122"/>
    </location>
</feature>
<dbReference type="PANTHER" id="PTHR30153">
    <property type="entry name" value="REPLICATIVE DNA HELICASE DNAB"/>
    <property type="match status" value="1"/>
</dbReference>
<keyword evidence="5" id="KW-1185">Reference proteome</keyword>
<dbReference type="Proteomes" id="UP000218785">
    <property type="component" value="Chromosome"/>
</dbReference>
<dbReference type="InterPro" id="IPR007693">
    <property type="entry name" value="DNA_helicase_DnaB-like_N"/>
</dbReference>
<protein>
    <submittedName>
        <fullName evidence="4">Putative replicative DNA helicase</fullName>
    </submittedName>
</protein>
<dbReference type="GO" id="GO:0003677">
    <property type="term" value="F:DNA binding"/>
    <property type="evidence" value="ECO:0007669"/>
    <property type="project" value="UniProtKB-KW"/>
</dbReference>
<dbReference type="Gene3D" id="1.10.860.10">
    <property type="entry name" value="DNAb Helicase, Chain A"/>
    <property type="match status" value="1"/>
</dbReference>
<name>A0A1Z4N956_9CYAN</name>
<dbReference type="EMBL" id="AP018248">
    <property type="protein sequence ID" value="BAZ02254.1"/>
    <property type="molecule type" value="Genomic_DNA"/>
</dbReference>
<evidence type="ECO:0000256" key="2">
    <source>
        <dbReference type="ARBA" id="ARBA00023125"/>
    </source>
</evidence>
<dbReference type="GO" id="GO:0005524">
    <property type="term" value="F:ATP binding"/>
    <property type="evidence" value="ECO:0007669"/>
    <property type="project" value="InterPro"/>
</dbReference>
<dbReference type="GO" id="GO:0003678">
    <property type="term" value="F:DNA helicase activity"/>
    <property type="evidence" value="ECO:0007669"/>
    <property type="project" value="InterPro"/>
</dbReference>
<reference evidence="4 5" key="1">
    <citation type="submission" date="2017-06" db="EMBL/GenBank/DDBJ databases">
        <title>Genome sequencing of cyanobaciteial culture collection at National Institute for Environmental Studies (NIES).</title>
        <authorList>
            <person name="Hirose Y."/>
            <person name="Shimura Y."/>
            <person name="Fujisawa T."/>
            <person name="Nakamura Y."/>
            <person name="Kawachi M."/>
        </authorList>
    </citation>
    <scope>NUCLEOTIDE SEQUENCE [LARGE SCALE GENOMIC DNA]</scope>
    <source>
        <strain evidence="4 5">NIES-37</strain>
    </source>
</reference>
<evidence type="ECO:0000256" key="1">
    <source>
        <dbReference type="ARBA" id="ARBA00022705"/>
    </source>
</evidence>
<dbReference type="KEGG" id="ttq:NIES37_62660"/>
<dbReference type="SUPFAM" id="SSF52540">
    <property type="entry name" value="P-loop containing nucleoside triphosphate hydrolases"/>
    <property type="match status" value="1"/>
</dbReference>
<keyword evidence="1" id="KW-0235">DNA replication</keyword>
<dbReference type="InterPro" id="IPR027417">
    <property type="entry name" value="P-loop_NTPase"/>
</dbReference>
<dbReference type="InterPro" id="IPR036185">
    <property type="entry name" value="DNA_heli_DnaB-like_N_sf"/>
</dbReference>
<dbReference type="InterPro" id="IPR016136">
    <property type="entry name" value="DNA_helicase_N/primase_C"/>
</dbReference>
<keyword evidence="4" id="KW-0378">Hydrolase</keyword>
<keyword evidence="4" id="KW-0547">Nucleotide-binding</keyword>